<organism evidence="2 3">
    <name type="scientific">Rhodococcus xishaensis</name>
    <dbReference type="NCBI Taxonomy" id="2487364"/>
    <lineage>
        <taxon>Bacteria</taxon>
        <taxon>Bacillati</taxon>
        <taxon>Actinomycetota</taxon>
        <taxon>Actinomycetes</taxon>
        <taxon>Mycobacteriales</taxon>
        <taxon>Nocardiaceae</taxon>
        <taxon>Rhodococcus</taxon>
    </lineage>
</organism>
<name>A0A438AWE9_9NOCA</name>
<protein>
    <submittedName>
        <fullName evidence="2">M15 family peptidase</fullName>
    </submittedName>
</protein>
<evidence type="ECO:0000259" key="1">
    <source>
        <dbReference type="Pfam" id="PF13539"/>
    </source>
</evidence>
<dbReference type="SUPFAM" id="SSF55166">
    <property type="entry name" value="Hedgehog/DD-peptidase"/>
    <property type="match status" value="1"/>
</dbReference>
<accession>A0A438AWE9</accession>
<evidence type="ECO:0000313" key="3">
    <source>
        <dbReference type="Proteomes" id="UP000283479"/>
    </source>
</evidence>
<sequence>MSFRTAYGNDYSENGWRMVDRDMCVVANVLPYTNTAPVRVGDAATILNAWLLWYHHNVELLSSPVWGWSATNDVRTSNHLSGTALDINAPRYPWGLRTMPAARIAKVREGLRLFEGSIFWGRDWNRPDEMHYQIGWREGDPRVAEFAAKLNNNHLGIYGPAPAPAPAPTLGESVTPEQYHEIDRKLDLILDQLGPWPQLGKNGKGENLTLVDAVSAIKNFQEGN</sequence>
<dbReference type="InterPro" id="IPR009045">
    <property type="entry name" value="Zn_M74/Hedgehog-like"/>
</dbReference>
<feature type="domain" description="Peptidase M15C" evidence="1">
    <location>
        <begin position="75"/>
        <end position="134"/>
    </location>
</feature>
<dbReference type="InterPro" id="IPR039561">
    <property type="entry name" value="Peptidase_M15C"/>
</dbReference>
<dbReference type="AlphaFoldDB" id="A0A438AWE9"/>
<reference evidence="2 3" key="1">
    <citation type="submission" date="2018-11" db="EMBL/GenBank/DDBJ databases">
        <title>Rhodococcus spongicola sp. nov. and Rhodococcus xishaensis sp. nov. from marine sponges.</title>
        <authorList>
            <person name="Li L."/>
            <person name="Lin H.W."/>
        </authorList>
    </citation>
    <scope>NUCLEOTIDE SEQUENCE [LARGE SCALE GENOMIC DNA]</scope>
    <source>
        <strain evidence="2 3">LHW51113</strain>
    </source>
</reference>
<gene>
    <name evidence="2" type="ORF">EGT50_09825</name>
</gene>
<dbReference type="GO" id="GO:0008233">
    <property type="term" value="F:peptidase activity"/>
    <property type="evidence" value="ECO:0007669"/>
    <property type="project" value="InterPro"/>
</dbReference>
<dbReference type="Pfam" id="PF13539">
    <property type="entry name" value="Peptidase_M15_4"/>
    <property type="match status" value="1"/>
</dbReference>
<proteinExistence type="predicted"/>
<dbReference type="EMBL" id="RKLO01000003">
    <property type="protein sequence ID" value="RVW02999.1"/>
    <property type="molecule type" value="Genomic_DNA"/>
</dbReference>
<evidence type="ECO:0000313" key="2">
    <source>
        <dbReference type="EMBL" id="RVW02999.1"/>
    </source>
</evidence>
<dbReference type="Proteomes" id="UP000283479">
    <property type="component" value="Unassembled WGS sequence"/>
</dbReference>
<dbReference type="RefSeq" id="WP_127953569.1">
    <property type="nucleotide sequence ID" value="NZ_RKLO01000003.1"/>
</dbReference>
<comment type="caution">
    <text evidence="2">The sequence shown here is derived from an EMBL/GenBank/DDBJ whole genome shotgun (WGS) entry which is preliminary data.</text>
</comment>
<keyword evidence="3" id="KW-1185">Reference proteome</keyword>
<dbReference type="OrthoDB" id="4369457at2"/>